<dbReference type="CDD" id="cd06089">
    <property type="entry name" value="KOW_RPL26"/>
    <property type="match status" value="1"/>
</dbReference>
<dbReference type="Proteomes" id="UP001445335">
    <property type="component" value="Unassembled WGS sequence"/>
</dbReference>
<evidence type="ECO:0000259" key="6">
    <source>
        <dbReference type="SMART" id="SM00739"/>
    </source>
</evidence>
<evidence type="ECO:0000256" key="3">
    <source>
        <dbReference type="ARBA" id="ARBA00023274"/>
    </source>
</evidence>
<dbReference type="AlphaFoldDB" id="A0AAW1SCS9"/>
<protein>
    <recommendedName>
        <fullName evidence="6">KOW domain-containing protein</fullName>
    </recommendedName>
</protein>
<proteinExistence type="inferred from homology"/>
<dbReference type="PROSITE" id="PS01108">
    <property type="entry name" value="RIBOSOMAL_L24"/>
    <property type="match status" value="1"/>
</dbReference>
<organism evidence="7 8">
    <name type="scientific">Elliptochloris bilobata</name>
    <dbReference type="NCBI Taxonomy" id="381761"/>
    <lineage>
        <taxon>Eukaryota</taxon>
        <taxon>Viridiplantae</taxon>
        <taxon>Chlorophyta</taxon>
        <taxon>core chlorophytes</taxon>
        <taxon>Trebouxiophyceae</taxon>
        <taxon>Trebouxiophyceae incertae sedis</taxon>
        <taxon>Elliptochloris clade</taxon>
        <taxon>Elliptochloris</taxon>
    </lineage>
</organism>
<evidence type="ECO:0000256" key="1">
    <source>
        <dbReference type="ARBA" id="ARBA00010618"/>
    </source>
</evidence>
<keyword evidence="8" id="KW-1185">Reference proteome</keyword>
<feature type="compositionally biased region" description="Gly residues" evidence="5">
    <location>
        <begin position="187"/>
        <end position="206"/>
    </location>
</feature>
<feature type="compositionally biased region" description="Gly residues" evidence="5">
    <location>
        <begin position="216"/>
        <end position="236"/>
    </location>
</feature>
<dbReference type="InterPro" id="IPR041988">
    <property type="entry name" value="Ribosomal_uL24_KOW"/>
</dbReference>
<dbReference type="PANTHER" id="PTHR12903">
    <property type="entry name" value="MITOCHONDRIAL RIBOSOMAL PROTEIN L24"/>
    <property type="match status" value="1"/>
</dbReference>
<evidence type="ECO:0000256" key="2">
    <source>
        <dbReference type="ARBA" id="ARBA00022980"/>
    </source>
</evidence>
<dbReference type="GO" id="GO:1990904">
    <property type="term" value="C:ribonucleoprotein complex"/>
    <property type="evidence" value="ECO:0007669"/>
    <property type="project" value="UniProtKB-KW"/>
</dbReference>
<dbReference type="InterPro" id="IPR003256">
    <property type="entry name" value="Ribosomal_uL24"/>
</dbReference>
<gene>
    <name evidence="7" type="ORF">WJX81_005813</name>
</gene>
<dbReference type="InterPro" id="IPR005824">
    <property type="entry name" value="KOW"/>
</dbReference>
<evidence type="ECO:0000256" key="4">
    <source>
        <dbReference type="RuleBase" id="RU003477"/>
    </source>
</evidence>
<dbReference type="Pfam" id="PF00467">
    <property type="entry name" value="KOW"/>
    <property type="match status" value="1"/>
</dbReference>
<dbReference type="SUPFAM" id="SSF50104">
    <property type="entry name" value="Translation proteins SH3-like domain"/>
    <property type="match status" value="1"/>
</dbReference>
<dbReference type="Pfam" id="PF17136">
    <property type="entry name" value="ribosomal_L24"/>
    <property type="match status" value="1"/>
</dbReference>
<dbReference type="SMART" id="SM00739">
    <property type="entry name" value="KOW"/>
    <property type="match status" value="1"/>
</dbReference>
<keyword evidence="2 4" id="KW-0689">Ribosomal protein</keyword>
<dbReference type="InterPro" id="IPR008991">
    <property type="entry name" value="Translation_prot_SH3-like_sf"/>
</dbReference>
<evidence type="ECO:0000313" key="8">
    <source>
        <dbReference type="Proteomes" id="UP001445335"/>
    </source>
</evidence>
<dbReference type="EMBL" id="JALJOU010000005">
    <property type="protein sequence ID" value="KAK9843777.1"/>
    <property type="molecule type" value="Genomic_DNA"/>
</dbReference>
<dbReference type="InterPro" id="IPR057264">
    <property type="entry name" value="Ribosomal_uL24_C"/>
</dbReference>
<name>A0AAW1SCS9_9CHLO</name>
<evidence type="ECO:0000256" key="5">
    <source>
        <dbReference type="SAM" id="MobiDB-lite"/>
    </source>
</evidence>
<dbReference type="GO" id="GO:0003735">
    <property type="term" value="F:structural constituent of ribosome"/>
    <property type="evidence" value="ECO:0007669"/>
    <property type="project" value="InterPro"/>
</dbReference>
<keyword evidence="3 4" id="KW-0687">Ribonucleoprotein</keyword>
<comment type="similarity">
    <text evidence="1 4">Belongs to the universal ribosomal protein uL24 family.</text>
</comment>
<dbReference type="Gene3D" id="2.30.30.30">
    <property type="match status" value="1"/>
</dbReference>
<dbReference type="InterPro" id="IPR005825">
    <property type="entry name" value="Ribosomal_uL24_CS"/>
</dbReference>
<accession>A0AAW1SCS9</accession>
<dbReference type="NCBIfam" id="TIGR01079">
    <property type="entry name" value="rplX_bact"/>
    <property type="match status" value="1"/>
</dbReference>
<sequence>MDRGFVPGFGGGFGMMNGAFAGDFMGSPEPPYVQPPRPPMLRCFVDRGSGDVVVVFKNTEIIKVAPNGDITLNSGGFHGPALFKALNDALSAVDIRVTTSDGDVWSVAEGRSLMRFHDGMVLKRRPPAPAERGEMIQQHLLHPGSLQSPAAAAAAATAASNAAAAAVGLMPAAGGLAAAGRGPGYGGRGPMRGRGRAGFGGRGPGRSGPAANGRGHPPGQGPSGGPPEAGGAGGYGKDADHLGRDVHFACIYLQGDPHGPGKKWEHLETNANGKVVKQPIHVRRGDTVQVIAGKDKGKIGEITQVLTKYGQVIVEGVNVKSKTKQPKSKDEAGQILQSESPVHHSNVMAYSTKEKVRSRIGHKVAEDGKKVRYLLKTGEVLAS</sequence>
<dbReference type="HAMAP" id="MF_01326_B">
    <property type="entry name" value="Ribosomal_uL24_B"/>
    <property type="match status" value="1"/>
</dbReference>
<dbReference type="GO" id="GO:0005840">
    <property type="term" value="C:ribosome"/>
    <property type="evidence" value="ECO:0007669"/>
    <property type="project" value="UniProtKB-KW"/>
</dbReference>
<dbReference type="GO" id="GO:0006412">
    <property type="term" value="P:translation"/>
    <property type="evidence" value="ECO:0007669"/>
    <property type="project" value="InterPro"/>
</dbReference>
<feature type="region of interest" description="Disordered" evidence="5">
    <location>
        <begin position="187"/>
        <end position="238"/>
    </location>
</feature>
<evidence type="ECO:0000313" key="7">
    <source>
        <dbReference type="EMBL" id="KAK9843777.1"/>
    </source>
</evidence>
<feature type="domain" description="KOW" evidence="6">
    <location>
        <begin position="281"/>
        <end position="308"/>
    </location>
</feature>
<reference evidence="7 8" key="1">
    <citation type="journal article" date="2024" name="Nat. Commun.">
        <title>Phylogenomics reveals the evolutionary origins of lichenization in chlorophyte algae.</title>
        <authorList>
            <person name="Puginier C."/>
            <person name="Libourel C."/>
            <person name="Otte J."/>
            <person name="Skaloud P."/>
            <person name="Haon M."/>
            <person name="Grisel S."/>
            <person name="Petersen M."/>
            <person name="Berrin J.G."/>
            <person name="Delaux P.M."/>
            <person name="Dal Grande F."/>
            <person name="Keller J."/>
        </authorList>
    </citation>
    <scope>NUCLEOTIDE SEQUENCE [LARGE SCALE GENOMIC DNA]</scope>
    <source>
        <strain evidence="7 8">SAG 245.80</strain>
    </source>
</reference>
<dbReference type="GO" id="GO:0003723">
    <property type="term" value="F:RNA binding"/>
    <property type="evidence" value="ECO:0007669"/>
    <property type="project" value="InterPro"/>
</dbReference>
<dbReference type="InterPro" id="IPR014722">
    <property type="entry name" value="Rib_uL2_dom2"/>
</dbReference>
<comment type="caution">
    <text evidence="7">The sequence shown here is derived from an EMBL/GenBank/DDBJ whole genome shotgun (WGS) entry which is preliminary data.</text>
</comment>